<dbReference type="EMBL" id="LNGC01000036">
    <property type="protein sequence ID" value="KYC52048.1"/>
    <property type="molecule type" value="Genomic_DNA"/>
</dbReference>
<proteinExistence type="predicted"/>
<evidence type="ECO:0000256" key="1">
    <source>
        <dbReference type="SAM" id="Phobius"/>
    </source>
</evidence>
<dbReference type="InterPro" id="IPR009339">
    <property type="entry name" value="DUF998"/>
</dbReference>
<accession>A0A150J4I0</accession>
<keyword evidence="1" id="KW-0472">Membrane</keyword>
<protein>
    <recommendedName>
        <fullName evidence="4">DUF998 domain-containing protein</fullName>
    </recommendedName>
</protein>
<feature type="transmembrane region" description="Helical" evidence="1">
    <location>
        <begin position="94"/>
        <end position="111"/>
    </location>
</feature>
<comment type="caution">
    <text evidence="2">The sequence shown here is derived from an EMBL/GenBank/DDBJ whole genome shotgun (WGS) entry which is preliminary data.</text>
</comment>
<feature type="transmembrane region" description="Helical" evidence="1">
    <location>
        <begin position="12"/>
        <end position="35"/>
    </location>
</feature>
<feature type="transmembrane region" description="Helical" evidence="1">
    <location>
        <begin position="147"/>
        <end position="167"/>
    </location>
</feature>
<reference evidence="2 3" key="1">
    <citation type="journal article" date="2016" name="ISME J.">
        <title>Chasing the elusive Euryarchaeota class WSA2: genomes reveal a uniquely fastidious methyl-reducing methanogen.</title>
        <authorList>
            <person name="Nobu M.K."/>
            <person name="Narihiro T."/>
            <person name="Kuroda K."/>
            <person name="Mei R."/>
            <person name="Liu W.T."/>
        </authorList>
    </citation>
    <scope>NUCLEOTIDE SEQUENCE [LARGE SCALE GENOMIC DNA]</scope>
    <source>
        <strain evidence="2">U1lsi0528_Bin055</strain>
    </source>
</reference>
<name>A0A150J4I0_9EURY</name>
<evidence type="ECO:0000313" key="2">
    <source>
        <dbReference type="EMBL" id="KYC52048.1"/>
    </source>
</evidence>
<dbReference type="Proteomes" id="UP000075398">
    <property type="component" value="Unassembled WGS sequence"/>
</dbReference>
<organism evidence="2 3">
    <name type="scientific">Candidatus Methanofastidiosum methylothiophilum</name>
    <dbReference type="NCBI Taxonomy" id="1705564"/>
    <lineage>
        <taxon>Archaea</taxon>
        <taxon>Methanobacteriati</taxon>
        <taxon>Methanobacteriota</taxon>
        <taxon>Stenosarchaea group</taxon>
        <taxon>Candidatus Methanofastidiosia</taxon>
        <taxon>Candidatus Methanofastidiosales</taxon>
        <taxon>Candidatus Methanofastidiosaceae</taxon>
        <taxon>Candidatus Methanofastidiosum</taxon>
    </lineage>
</organism>
<dbReference type="AlphaFoldDB" id="A0A150J4I0"/>
<feature type="transmembrane region" description="Helical" evidence="1">
    <location>
        <begin position="65"/>
        <end position="87"/>
    </location>
</feature>
<feature type="transmembrane region" description="Helical" evidence="1">
    <location>
        <begin position="117"/>
        <end position="135"/>
    </location>
</feature>
<evidence type="ECO:0000313" key="3">
    <source>
        <dbReference type="Proteomes" id="UP000075398"/>
    </source>
</evidence>
<dbReference type="Pfam" id="PF06197">
    <property type="entry name" value="DUF998"/>
    <property type="match status" value="1"/>
</dbReference>
<feature type="transmembrane region" description="Helical" evidence="1">
    <location>
        <begin position="179"/>
        <end position="196"/>
    </location>
</feature>
<keyword evidence="1" id="KW-0812">Transmembrane</keyword>
<sequence length="201" mass="21555">MSNLLREKHQAIAGTLLFLAGFVALMGIITAEVYYPSGYTTANSEISDLGATRPPNSIITQPSAVIFNSTMIVTGIMTVIGAYFVFLSYRKLPFNIPFGLFGLGVLGVGLFPGNVALLHPIFALTTFISGGIAAITSSKIIDAPFRYISICFGIIALFFLFSAGFFIPILGDGGTERWVAYPIVMWLTGFGAYILGTKSKL</sequence>
<evidence type="ECO:0008006" key="4">
    <source>
        <dbReference type="Google" id="ProtNLM"/>
    </source>
</evidence>
<keyword evidence="1" id="KW-1133">Transmembrane helix</keyword>
<gene>
    <name evidence="2" type="ORF">AMQ22_01027</name>
</gene>